<keyword evidence="5" id="KW-1185">Reference proteome</keyword>
<feature type="coiled-coil region" evidence="2">
    <location>
        <begin position="297"/>
        <end position="331"/>
    </location>
</feature>
<accession>A0A1Q9EEG8</accession>
<feature type="coiled-coil region" evidence="2">
    <location>
        <begin position="142"/>
        <end position="169"/>
    </location>
</feature>
<sequence length="459" mass="52337">MVSTLEGRWLLEDENGDTTIALISENGEVKFMEDPEAEMRISEPNAGEFLLLSSDGEELCQVKLVEAGICESIGLDRDAQPFHPRPLQTPVLQRHGACSRFDMPKVSLASARARDSEILEKLGKVQQAAESHKQQTKLHQQRHEWIEQARSLQRDSRRLEEELTTTVAELGLWPDLEAEVKASADATAEVWSQVSGLRQLLAALRRRDAVRLRQSPQQAVDLQAVLSTMAAALQGVSPQLAQEAAAVEADCARLRGELRREMAAENAWATERKPEDRCDLSDEEDLMLEQADDEDYAADLAGLNAQIRTALSQLEEEMADLRHRRGGWDDEAHFRFLHIKQQFQGRGRELFTERLRLEFPHLTREQLYQHEATCDGLKFTSQRQAAAFRQWRRERLTLLRRHQQRFAERRRASELLALKKQEMMELRAKGKVLQGRLEVDRAKASAKREVGEEKEQVGA</sequence>
<dbReference type="PANTHER" id="PTHR21549">
    <property type="entry name" value="MUTATED IN BLADDER CANCER 1"/>
    <property type="match status" value="1"/>
</dbReference>
<evidence type="ECO:0000256" key="1">
    <source>
        <dbReference type="ARBA" id="ARBA00023054"/>
    </source>
</evidence>
<dbReference type="EMBL" id="LSRX01000174">
    <property type="protein sequence ID" value="OLQ05812.1"/>
    <property type="molecule type" value="Genomic_DNA"/>
</dbReference>
<evidence type="ECO:0000256" key="3">
    <source>
        <dbReference type="SAM" id="MobiDB-lite"/>
    </source>
</evidence>
<dbReference type="OMA" id="NAWATER"/>
<evidence type="ECO:0000313" key="4">
    <source>
        <dbReference type="EMBL" id="OLQ05812.1"/>
    </source>
</evidence>
<comment type="caution">
    <text evidence="4">The sequence shown here is derived from an EMBL/GenBank/DDBJ whole genome shotgun (WGS) entry which is preliminary data.</text>
</comment>
<gene>
    <name evidence="4" type="ORF">AK812_SmicGene10941</name>
</gene>
<reference evidence="4 5" key="1">
    <citation type="submission" date="2016-02" db="EMBL/GenBank/DDBJ databases">
        <title>Genome analysis of coral dinoflagellate symbionts highlights evolutionary adaptations to a symbiotic lifestyle.</title>
        <authorList>
            <person name="Aranda M."/>
            <person name="Li Y."/>
            <person name="Liew Y.J."/>
            <person name="Baumgarten S."/>
            <person name="Simakov O."/>
            <person name="Wilson M."/>
            <person name="Piel J."/>
            <person name="Ashoor H."/>
            <person name="Bougouffa S."/>
            <person name="Bajic V.B."/>
            <person name="Ryu T."/>
            <person name="Ravasi T."/>
            <person name="Bayer T."/>
            <person name="Micklem G."/>
            <person name="Kim H."/>
            <person name="Bhak J."/>
            <person name="Lajeunesse T.C."/>
            <person name="Voolstra C.R."/>
        </authorList>
    </citation>
    <scope>NUCLEOTIDE SEQUENCE [LARGE SCALE GENOMIC DNA]</scope>
    <source>
        <strain evidence="4 5">CCMP2467</strain>
    </source>
</reference>
<dbReference type="AlphaFoldDB" id="A0A1Q9EEG8"/>
<organism evidence="4 5">
    <name type="scientific">Symbiodinium microadriaticum</name>
    <name type="common">Dinoflagellate</name>
    <name type="synonym">Zooxanthella microadriatica</name>
    <dbReference type="NCBI Taxonomy" id="2951"/>
    <lineage>
        <taxon>Eukaryota</taxon>
        <taxon>Sar</taxon>
        <taxon>Alveolata</taxon>
        <taxon>Dinophyceae</taxon>
        <taxon>Suessiales</taxon>
        <taxon>Symbiodiniaceae</taxon>
        <taxon>Symbiodinium</taxon>
    </lineage>
</organism>
<dbReference type="PANTHER" id="PTHR21549:SF1">
    <property type="entry name" value="COILED-COIL DOMAIN-CONTAINING PROTEIN 148"/>
    <property type="match status" value="1"/>
</dbReference>
<protein>
    <submittedName>
        <fullName evidence="4">Uncharacterized protein</fullName>
    </submittedName>
</protein>
<name>A0A1Q9EEG8_SYMMI</name>
<evidence type="ECO:0000313" key="5">
    <source>
        <dbReference type="Proteomes" id="UP000186817"/>
    </source>
</evidence>
<evidence type="ECO:0000256" key="2">
    <source>
        <dbReference type="SAM" id="Coils"/>
    </source>
</evidence>
<dbReference type="OrthoDB" id="10434226at2759"/>
<dbReference type="InterPro" id="IPR039902">
    <property type="entry name" value="CCDC148/CCDC112"/>
</dbReference>
<dbReference type="Proteomes" id="UP000186817">
    <property type="component" value="Unassembled WGS sequence"/>
</dbReference>
<feature type="region of interest" description="Disordered" evidence="3">
    <location>
        <begin position="440"/>
        <end position="459"/>
    </location>
</feature>
<keyword evidence="1 2" id="KW-0175">Coiled coil</keyword>
<proteinExistence type="predicted"/>